<dbReference type="Proteomes" id="UP001163324">
    <property type="component" value="Chromosome 2"/>
</dbReference>
<protein>
    <submittedName>
        <fullName evidence="1">Uncharacterized protein</fullName>
    </submittedName>
</protein>
<sequence length="69" mass="8010">MRSYLQQHDKAVGSHADSPPFSAELPRFSAQRHFTCQSPRWARLRSASDLGQLKYVDWADLYRLLAIDF</sequence>
<reference evidence="1" key="1">
    <citation type="submission" date="2022-10" db="EMBL/GenBank/DDBJ databases">
        <title>Complete Genome of Trichothecium roseum strain YXFP-22015, a Plant Pathogen Isolated from Citrus.</title>
        <authorList>
            <person name="Wang Y."/>
            <person name="Zhu L."/>
        </authorList>
    </citation>
    <scope>NUCLEOTIDE SEQUENCE</scope>
    <source>
        <strain evidence="1">YXFP-22015</strain>
    </source>
</reference>
<comment type="caution">
    <text evidence="1">The sequence shown here is derived from an EMBL/GenBank/DDBJ whole genome shotgun (WGS) entry which is preliminary data.</text>
</comment>
<evidence type="ECO:0000313" key="1">
    <source>
        <dbReference type="EMBL" id="KAI9902961.1"/>
    </source>
</evidence>
<dbReference type="EMBL" id="CM047941">
    <property type="protein sequence ID" value="KAI9902961.1"/>
    <property type="molecule type" value="Genomic_DNA"/>
</dbReference>
<proteinExistence type="predicted"/>
<accession>A0ACC0VAN2</accession>
<name>A0ACC0VAN2_9HYPO</name>
<evidence type="ECO:0000313" key="2">
    <source>
        <dbReference type="Proteomes" id="UP001163324"/>
    </source>
</evidence>
<organism evidence="1 2">
    <name type="scientific">Trichothecium roseum</name>
    <dbReference type="NCBI Taxonomy" id="47278"/>
    <lineage>
        <taxon>Eukaryota</taxon>
        <taxon>Fungi</taxon>
        <taxon>Dikarya</taxon>
        <taxon>Ascomycota</taxon>
        <taxon>Pezizomycotina</taxon>
        <taxon>Sordariomycetes</taxon>
        <taxon>Hypocreomycetidae</taxon>
        <taxon>Hypocreales</taxon>
        <taxon>Hypocreales incertae sedis</taxon>
        <taxon>Trichothecium</taxon>
    </lineage>
</organism>
<keyword evidence="2" id="KW-1185">Reference proteome</keyword>
<gene>
    <name evidence="1" type="ORF">N3K66_002313</name>
</gene>